<name>A0AAV8V1U8_9RHOD</name>
<dbReference type="Pfam" id="PF03108">
    <property type="entry name" value="DBD_Tnp_Mut"/>
    <property type="match status" value="1"/>
</dbReference>
<organism evidence="2 3">
    <name type="scientific">Rhodosorus marinus</name>
    <dbReference type="NCBI Taxonomy" id="101924"/>
    <lineage>
        <taxon>Eukaryota</taxon>
        <taxon>Rhodophyta</taxon>
        <taxon>Stylonematophyceae</taxon>
        <taxon>Stylonematales</taxon>
        <taxon>Stylonemataceae</taxon>
        <taxon>Rhodosorus</taxon>
    </lineage>
</organism>
<reference evidence="2 3" key="1">
    <citation type="journal article" date="2023" name="Nat. Commun.">
        <title>Origin of minicircular mitochondrial genomes in red algae.</title>
        <authorList>
            <person name="Lee Y."/>
            <person name="Cho C.H."/>
            <person name="Lee Y.M."/>
            <person name="Park S.I."/>
            <person name="Yang J.H."/>
            <person name="West J.A."/>
            <person name="Bhattacharya D."/>
            <person name="Yoon H.S."/>
        </authorList>
    </citation>
    <scope>NUCLEOTIDE SEQUENCE [LARGE SCALE GENOMIC DNA]</scope>
    <source>
        <strain evidence="2 3">CCMP1338</strain>
        <tissue evidence="2">Whole cell</tissue>
    </source>
</reference>
<dbReference type="EMBL" id="JAMWBK010000001">
    <property type="protein sequence ID" value="KAJ8908825.1"/>
    <property type="molecule type" value="Genomic_DNA"/>
</dbReference>
<accession>A0AAV8V1U8</accession>
<protein>
    <recommendedName>
        <fullName evidence="1">Transposase MuDR plant domain-containing protein</fullName>
    </recommendedName>
</protein>
<comment type="caution">
    <text evidence="2">The sequence shown here is derived from an EMBL/GenBank/DDBJ whole genome shotgun (WGS) entry which is preliminary data.</text>
</comment>
<gene>
    <name evidence="2" type="ORF">NDN08_005529</name>
</gene>
<sequence>MRIGETFKDVGEGKKAIKRYCFEYEVAYYVVSSDKKRFAIQCPSRKEDKDGRCQFHMNLTSMYGGGARLIKYKPHHPFCSAKAKVGHEGLVQEAIYVLENVEDATPNDVISSIRYSHGMTVPYRTAWHILTKLRKERQIAAKPNSIKTSVKNGKNVSSKLKTLNRTESHAPYGARNAEEPTTRKLRAMYSGNDFFSSLSRTCEIFKEENNF</sequence>
<feature type="domain" description="Transposase MuDR plant" evidence="1">
    <location>
        <begin position="1"/>
        <end position="44"/>
    </location>
</feature>
<dbReference type="Proteomes" id="UP001157974">
    <property type="component" value="Unassembled WGS sequence"/>
</dbReference>
<dbReference type="InterPro" id="IPR004332">
    <property type="entry name" value="Transposase_MuDR"/>
</dbReference>
<keyword evidence="3" id="KW-1185">Reference proteome</keyword>
<dbReference type="AlphaFoldDB" id="A0AAV8V1U8"/>
<evidence type="ECO:0000313" key="3">
    <source>
        <dbReference type="Proteomes" id="UP001157974"/>
    </source>
</evidence>
<evidence type="ECO:0000313" key="2">
    <source>
        <dbReference type="EMBL" id="KAJ8908825.1"/>
    </source>
</evidence>
<proteinExistence type="predicted"/>
<evidence type="ECO:0000259" key="1">
    <source>
        <dbReference type="Pfam" id="PF03108"/>
    </source>
</evidence>